<dbReference type="InterPro" id="IPR023026">
    <property type="entry name" value="Trp_synth_beta/beta-like"/>
</dbReference>
<dbReference type="PANTHER" id="PTHR48077">
    <property type="entry name" value="TRYPTOPHAN SYNTHASE-RELATED"/>
    <property type="match status" value="1"/>
</dbReference>
<dbReference type="HAMAP" id="MF_00133">
    <property type="entry name" value="Trp_synth_beta"/>
    <property type="match status" value="1"/>
</dbReference>
<keyword evidence="8 13" id="KW-0663">Pyridoxal phosphate</keyword>
<comment type="pathway">
    <text evidence="3 13">Amino-acid biosynthesis; L-tryptophan biosynthesis; L-tryptophan from chorismate: step 5/5.</text>
</comment>
<comment type="caution">
    <text evidence="17">The sequence shown here is derived from an EMBL/GenBank/DDBJ whole genome shotgun (WGS) entry which is preliminary data.</text>
</comment>
<comment type="function">
    <text evidence="13">The beta subunit is responsible for the synthesis of L-tryptophan from indole and L-serine.</text>
</comment>
<dbReference type="GO" id="GO:0004834">
    <property type="term" value="F:tryptophan synthase activity"/>
    <property type="evidence" value="ECO:0007669"/>
    <property type="project" value="UniProtKB-EC"/>
</dbReference>
<keyword evidence="10 14" id="KW-0413">Isomerase</keyword>
<dbReference type="SUPFAM" id="SSF53686">
    <property type="entry name" value="Tryptophan synthase beta subunit-like PLP-dependent enzymes"/>
    <property type="match status" value="1"/>
</dbReference>
<dbReference type="Proteomes" id="UP001172055">
    <property type="component" value="Unassembled WGS sequence"/>
</dbReference>
<dbReference type="Gene3D" id="3.20.20.70">
    <property type="entry name" value="Aldolase class I"/>
    <property type="match status" value="1"/>
</dbReference>
<feature type="domain" description="Tryptophan synthase beta chain-like PALP" evidence="15">
    <location>
        <begin position="258"/>
        <end position="581"/>
    </location>
</feature>
<dbReference type="InterPro" id="IPR001240">
    <property type="entry name" value="PRAI_dom"/>
</dbReference>
<keyword evidence="6 14" id="KW-0028">Amino-acid biosynthesis</keyword>
<keyword evidence="11 13" id="KW-0456">Lyase</keyword>
<comment type="similarity">
    <text evidence="4 13">Belongs to the TrpB family.</text>
</comment>
<dbReference type="InterPro" id="IPR011060">
    <property type="entry name" value="RibuloseP-bd_barrel"/>
</dbReference>
<proteinExistence type="inferred from homology"/>
<dbReference type="CDD" id="cd06446">
    <property type="entry name" value="Trp-synth_B"/>
    <property type="match status" value="1"/>
</dbReference>
<feature type="domain" description="N-(5'phosphoribosyl) anthranilate isomerase (PRAI)" evidence="16">
    <location>
        <begin position="4"/>
        <end position="196"/>
    </location>
</feature>
<sequence>MTKVKICGLMEGAHVKAAEHADAIGFVFAPSKRQVTIEQAKELAKYAPIDMEKIGVFVNASLEEIEKAVESVPLTMVQLHGDEPDSLVKAIGVPVIQAFSIQSKEDVDRLNKSVADYVLVDAPGTDFRGGSGNSFNWTLLKDSDIDRSRLVVAGGLTPENVQSAIGQTQPFMVDVSSGVETDGKKDILKIQKFIQQAKGDSMGQTIEKVGFFGKYGGQFVPETLMKAVKELEDAYEAAKQDPEFLKEYHQYLKEYVGREQPLTFAKRLTEAWGGPKVYLKREDLNHTGAHKINNALGQALLAMRMGKRKIVAETGAGQHGVATATVCALFDLECVIFMGEEDIKRQQLNVFRMKLLGAQVESVTKGSSTLKDAVNEALRYWVTNVEDTHYLIGSALGPHPFPTMVRDFQSVIGEETRRQILEHEGRLPDVVLACIGGGSNAIGMFYPFLKDESVKLIGVEAAGDGTETEKHAATMTKGTEGVLHGAFMKLLQDDAGQVQEAHSISAGLDYPGVGPEHAHLADIGRVEYKAITDQEALNAVVAFSRLEGIIPALESAHAIAEAEKRAKDMTSDELLVICVSGRGDKDMTTYANRLEGLT</sequence>
<evidence type="ECO:0000256" key="13">
    <source>
        <dbReference type="HAMAP-Rule" id="MF_00133"/>
    </source>
</evidence>
<evidence type="ECO:0000256" key="3">
    <source>
        <dbReference type="ARBA" id="ARBA00004733"/>
    </source>
</evidence>
<dbReference type="SUPFAM" id="SSF51366">
    <property type="entry name" value="Ribulose-phoshate binding barrel"/>
    <property type="match status" value="1"/>
</dbReference>
<dbReference type="EMBL" id="JAUJWV010000003">
    <property type="protein sequence ID" value="MDN7243324.1"/>
    <property type="molecule type" value="Genomic_DNA"/>
</dbReference>
<dbReference type="RefSeq" id="WP_301724805.1">
    <property type="nucleotide sequence ID" value="NZ_JAUJWV010000003.1"/>
</dbReference>
<evidence type="ECO:0000313" key="17">
    <source>
        <dbReference type="EMBL" id="MDN7243324.1"/>
    </source>
</evidence>
<keyword evidence="7 14" id="KW-0822">Tryptophan biosynthesis</keyword>
<keyword evidence="9 14" id="KW-0057">Aromatic amino acid biosynthesis</keyword>
<dbReference type="InterPro" id="IPR036052">
    <property type="entry name" value="TrpB-like_PALP_sf"/>
</dbReference>
<dbReference type="HAMAP" id="MF_00135">
    <property type="entry name" value="PRAI"/>
    <property type="match status" value="1"/>
</dbReference>
<evidence type="ECO:0000256" key="12">
    <source>
        <dbReference type="ARBA" id="ARBA00049047"/>
    </source>
</evidence>
<comment type="similarity">
    <text evidence="14">Belongs to the TrpF family.</text>
</comment>
<comment type="cofactor">
    <cofactor evidence="1 13">
        <name>pyridoxal 5'-phosphate</name>
        <dbReference type="ChEBI" id="CHEBI:597326"/>
    </cofactor>
</comment>
<dbReference type="NCBIfam" id="TIGR00263">
    <property type="entry name" value="trpB"/>
    <property type="match status" value="1"/>
</dbReference>
<comment type="catalytic activity">
    <reaction evidence="14">
        <text>N-(5-phospho-beta-D-ribosyl)anthranilate = 1-(2-carboxyphenylamino)-1-deoxy-D-ribulose 5-phosphate</text>
        <dbReference type="Rhea" id="RHEA:21540"/>
        <dbReference type="ChEBI" id="CHEBI:18277"/>
        <dbReference type="ChEBI" id="CHEBI:58613"/>
        <dbReference type="EC" id="5.3.1.24"/>
    </reaction>
</comment>
<dbReference type="NCBIfam" id="NF002300">
    <property type="entry name" value="PRK01222.1-7"/>
    <property type="match status" value="1"/>
</dbReference>
<dbReference type="PANTHER" id="PTHR48077:SF3">
    <property type="entry name" value="TRYPTOPHAN SYNTHASE"/>
    <property type="match status" value="1"/>
</dbReference>
<protein>
    <recommendedName>
        <fullName evidence="13 14">Multifunctional fusion protein</fullName>
    </recommendedName>
    <domain>
        <recommendedName>
            <fullName evidence="14">N-(5'-phosphoribosyl)anthranilate isomerase</fullName>
            <shortName evidence="14">PRAI</shortName>
            <ecNumber evidence="14">5.3.1.24</ecNumber>
        </recommendedName>
    </domain>
    <domain>
        <recommendedName>
            <fullName evidence="13">Tryptophan synthase beta chain</fullName>
            <ecNumber evidence="13">4.2.1.20</ecNumber>
        </recommendedName>
    </domain>
</protein>
<dbReference type="InterPro" id="IPR013785">
    <property type="entry name" value="Aldolase_TIM"/>
</dbReference>
<keyword evidence="18" id="KW-1185">Reference proteome</keyword>
<evidence type="ECO:0000256" key="2">
    <source>
        <dbReference type="ARBA" id="ARBA00004664"/>
    </source>
</evidence>
<evidence type="ECO:0000256" key="5">
    <source>
        <dbReference type="ARBA" id="ARBA00011270"/>
    </source>
</evidence>
<evidence type="ECO:0000259" key="16">
    <source>
        <dbReference type="Pfam" id="PF00697"/>
    </source>
</evidence>
<dbReference type="InterPro" id="IPR006653">
    <property type="entry name" value="Trp_synth_b_CS"/>
</dbReference>
<dbReference type="Pfam" id="PF00697">
    <property type="entry name" value="PRAI"/>
    <property type="match status" value="1"/>
</dbReference>
<evidence type="ECO:0000256" key="4">
    <source>
        <dbReference type="ARBA" id="ARBA00009982"/>
    </source>
</evidence>
<evidence type="ECO:0000256" key="7">
    <source>
        <dbReference type="ARBA" id="ARBA00022822"/>
    </source>
</evidence>
<comment type="catalytic activity">
    <reaction evidence="12 13">
        <text>(1S,2R)-1-C-(indol-3-yl)glycerol 3-phosphate + L-serine = D-glyceraldehyde 3-phosphate + L-tryptophan + H2O</text>
        <dbReference type="Rhea" id="RHEA:10532"/>
        <dbReference type="ChEBI" id="CHEBI:15377"/>
        <dbReference type="ChEBI" id="CHEBI:33384"/>
        <dbReference type="ChEBI" id="CHEBI:57912"/>
        <dbReference type="ChEBI" id="CHEBI:58866"/>
        <dbReference type="ChEBI" id="CHEBI:59776"/>
        <dbReference type="EC" id="4.2.1.20"/>
    </reaction>
</comment>
<evidence type="ECO:0000256" key="11">
    <source>
        <dbReference type="ARBA" id="ARBA00023239"/>
    </source>
</evidence>
<evidence type="ECO:0000256" key="8">
    <source>
        <dbReference type="ARBA" id="ARBA00022898"/>
    </source>
</evidence>
<reference evidence="17 18" key="1">
    <citation type="submission" date="2023-06" db="EMBL/GenBank/DDBJ databases">
        <title>Novel species in genus Planococcus.</title>
        <authorList>
            <person name="Ning S."/>
        </authorList>
    </citation>
    <scope>NUCLEOTIDE SEQUENCE [LARGE SCALE GENOMIC DNA]</scope>
    <source>
        <strain evidence="17 18">N028</strain>
    </source>
</reference>
<dbReference type="EC" id="5.3.1.24" evidence="14"/>
<evidence type="ECO:0000256" key="1">
    <source>
        <dbReference type="ARBA" id="ARBA00001933"/>
    </source>
</evidence>
<gene>
    <name evidence="13 17" type="primary">trpB</name>
    <name evidence="14" type="synonym">trpF</name>
    <name evidence="17" type="ORF">QWY14_16080</name>
</gene>
<dbReference type="CDD" id="cd00405">
    <property type="entry name" value="PRAI"/>
    <property type="match status" value="1"/>
</dbReference>
<name>A0ABT8N619_9BACL</name>
<dbReference type="InterPro" id="IPR006654">
    <property type="entry name" value="Trp_synth_beta"/>
</dbReference>
<evidence type="ECO:0000259" key="15">
    <source>
        <dbReference type="Pfam" id="PF00291"/>
    </source>
</evidence>
<dbReference type="EC" id="4.2.1.20" evidence="13"/>
<organism evidence="17 18">
    <name type="scientific">Planococcus shixiaomingii</name>
    <dbReference type="NCBI Taxonomy" id="3058393"/>
    <lineage>
        <taxon>Bacteria</taxon>
        <taxon>Bacillati</taxon>
        <taxon>Bacillota</taxon>
        <taxon>Bacilli</taxon>
        <taxon>Bacillales</taxon>
        <taxon>Caryophanaceae</taxon>
        <taxon>Planococcus</taxon>
    </lineage>
</organism>
<comment type="pathway">
    <text evidence="2 14">Amino-acid biosynthesis; L-tryptophan biosynthesis; L-tryptophan from chorismate: step 3/5.</text>
</comment>
<feature type="modified residue" description="N6-(pyridoxal phosphate)lysine" evidence="13">
    <location>
        <position position="291"/>
    </location>
</feature>
<evidence type="ECO:0000256" key="10">
    <source>
        <dbReference type="ARBA" id="ARBA00023235"/>
    </source>
</evidence>
<evidence type="ECO:0000256" key="9">
    <source>
        <dbReference type="ARBA" id="ARBA00023141"/>
    </source>
</evidence>
<evidence type="ECO:0000256" key="14">
    <source>
        <dbReference type="HAMAP-Rule" id="MF_00135"/>
    </source>
</evidence>
<evidence type="ECO:0000313" key="18">
    <source>
        <dbReference type="Proteomes" id="UP001172055"/>
    </source>
</evidence>
<accession>A0ABT8N619</accession>
<dbReference type="PROSITE" id="PS00168">
    <property type="entry name" value="TRP_SYNTHASE_BETA"/>
    <property type="match status" value="1"/>
</dbReference>
<dbReference type="Pfam" id="PF00291">
    <property type="entry name" value="PALP"/>
    <property type="match status" value="1"/>
</dbReference>
<dbReference type="Gene3D" id="3.40.50.1100">
    <property type="match status" value="2"/>
</dbReference>
<dbReference type="InterPro" id="IPR001926">
    <property type="entry name" value="TrpB-like_PALP"/>
</dbReference>
<comment type="subunit">
    <text evidence="5 13">Tetramer of two alpha and two beta chains.</text>
</comment>
<evidence type="ECO:0000256" key="6">
    <source>
        <dbReference type="ARBA" id="ARBA00022605"/>
    </source>
</evidence>